<evidence type="ECO:0000313" key="1">
    <source>
        <dbReference type="EMBL" id="GFA70393.1"/>
    </source>
</evidence>
<comment type="caution">
    <text evidence="1">The sequence shown here is derived from an EMBL/GenBank/DDBJ whole genome shotgun (WGS) entry which is preliminary data.</text>
</comment>
<dbReference type="EMBL" id="BKCJ010472039">
    <property type="protein sequence ID" value="GFA70393.1"/>
    <property type="molecule type" value="Genomic_DNA"/>
</dbReference>
<gene>
    <name evidence="1" type="ORF">Tci_642365</name>
</gene>
<organism evidence="1">
    <name type="scientific">Tanacetum cinerariifolium</name>
    <name type="common">Dalmatian daisy</name>
    <name type="synonym">Chrysanthemum cinerariifolium</name>
    <dbReference type="NCBI Taxonomy" id="118510"/>
    <lineage>
        <taxon>Eukaryota</taxon>
        <taxon>Viridiplantae</taxon>
        <taxon>Streptophyta</taxon>
        <taxon>Embryophyta</taxon>
        <taxon>Tracheophyta</taxon>
        <taxon>Spermatophyta</taxon>
        <taxon>Magnoliopsida</taxon>
        <taxon>eudicotyledons</taxon>
        <taxon>Gunneridae</taxon>
        <taxon>Pentapetalae</taxon>
        <taxon>asterids</taxon>
        <taxon>campanulids</taxon>
        <taxon>Asterales</taxon>
        <taxon>Asteraceae</taxon>
        <taxon>Asteroideae</taxon>
        <taxon>Anthemideae</taxon>
        <taxon>Anthemidinae</taxon>
        <taxon>Tanacetum</taxon>
    </lineage>
</organism>
<accession>A0A699K5M5</accession>
<name>A0A699K5M5_TANCI</name>
<feature type="non-terminal residue" evidence="1">
    <location>
        <position position="1"/>
    </location>
</feature>
<sequence>VPGFWHSLLSSTTHVMAGEKDLKDVMELDEEEEDSDHYEFYSEDAESDLITFARRG</sequence>
<dbReference type="AlphaFoldDB" id="A0A699K5M5"/>
<protein>
    <submittedName>
        <fullName evidence="1">Uncharacterized protein</fullName>
    </submittedName>
</protein>
<reference evidence="1" key="1">
    <citation type="journal article" date="2019" name="Sci. Rep.">
        <title>Draft genome of Tanacetum cinerariifolium, the natural source of mosquito coil.</title>
        <authorList>
            <person name="Yamashiro T."/>
            <person name="Shiraishi A."/>
            <person name="Satake H."/>
            <person name="Nakayama K."/>
        </authorList>
    </citation>
    <scope>NUCLEOTIDE SEQUENCE</scope>
</reference>
<proteinExistence type="predicted"/>